<dbReference type="Proteomes" id="UP001161017">
    <property type="component" value="Unassembled WGS sequence"/>
</dbReference>
<organism evidence="8 9">
    <name type="scientific">Ramalina farinacea</name>
    <dbReference type="NCBI Taxonomy" id="258253"/>
    <lineage>
        <taxon>Eukaryota</taxon>
        <taxon>Fungi</taxon>
        <taxon>Dikarya</taxon>
        <taxon>Ascomycota</taxon>
        <taxon>Pezizomycotina</taxon>
        <taxon>Lecanoromycetes</taxon>
        <taxon>OSLEUM clade</taxon>
        <taxon>Lecanoromycetidae</taxon>
        <taxon>Lecanorales</taxon>
        <taxon>Lecanorineae</taxon>
        <taxon>Ramalinaceae</taxon>
        <taxon>Ramalina</taxon>
    </lineage>
</organism>
<dbReference type="PROSITE" id="PS50850">
    <property type="entry name" value="MFS"/>
    <property type="match status" value="1"/>
</dbReference>
<feature type="transmembrane region" description="Helical" evidence="6">
    <location>
        <begin position="353"/>
        <end position="374"/>
    </location>
</feature>
<evidence type="ECO:0000313" key="9">
    <source>
        <dbReference type="Proteomes" id="UP001161017"/>
    </source>
</evidence>
<evidence type="ECO:0000256" key="1">
    <source>
        <dbReference type="ARBA" id="ARBA00004141"/>
    </source>
</evidence>
<dbReference type="SUPFAM" id="SSF103473">
    <property type="entry name" value="MFS general substrate transporter"/>
    <property type="match status" value="1"/>
</dbReference>
<feature type="domain" description="Major facilitator superfamily (MFS) profile" evidence="7">
    <location>
        <begin position="58"/>
        <end position="553"/>
    </location>
</feature>
<evidence type="ECO:0000256" key="2">
    <source>
        <dbReference type="ARBA" id="ARBA00022692"/>
    </source>
</evidence>
<comment type="caution">
    <text evidence="8">The sequence shown here is derived from an EMBL/GenBank/DDBJ whole genome shotgun (WGS) entry which is preliminary data.</text>
</comment>
<dbReference type="EMBL" id="JAPUFD010000001">
    <property type="protein sequence ID" value="MDI1485412.1"/>
    <property type="molecule type" value="Genomic_DNA"/>
</dbReference>
<feature type="transmembrane region" description="Helical" evidence="6">
    <location>
        <begin position="249"/>
        <end position="266"/>
    </location>
</feature>
<dbReference type="InterPro" id="IPR036259">
    <property type="entry name" value="MFS_trans_sf"/>
</dbReference>
<feature type="transmembrane region" description="Helical" evidence="6">
    <location>
        <begin position="316"/>
        <end position="341"/>
    </location>
</feature>
<dbReference type="PANTHER" id="PTHR23501:SF84">
    <property type="entry name" value="VACUOLAR MEMBRANE AMINO ACID UPTAKE TRANSPORTER FNX2"/>
    <property type="match status" value="1"/>
</dbReference>
<dbReference type="PANTHER" id="PTHR23501">
    <property type="entry name" value="MAJOR FACILITATOR SUPERFAMILY"/>
    <property type="match status" value="1"/>
</dbReference>
<feature type="transmembrane region" description="Helical" evidence="6">
    <location>
        <begin position="386"/>
        <end position="407"/>
    </location>
</feature>
<feature type="compositionally biased region" description="Polar residues" evidence="5">
    <location>
        <begin position="1"/>
        <end position="27"/>
    </location>
</feature>
<name>A0AA43QF36_9LECA</name>
<evidence type="ECO:0000256" key="6">
    <source>
        <dbReference type="SAM" id="Phobius"/>
    </source>
</evidence>
<accession>A0AA43QF36</accession>
<feature type="transmembrane region" description="Helical" evidence="6">
    <location>
        <begin position="459"/>
        <end position="481"/>
    </location>
</feature>
<evidence type="ECO:0000256" key="4">
    <source>
        <dbReference type="ARBA" id="ARBA00023136"/>
    </source>
</evidence>
<feature type="transmembrane region" description="Helical" evidence="6">
    <location>
        <begin position="123"/>
        <end position="142"/>
    </location>
</feature>
<keyword evidence="2 6" id="KW-0812">Transmembrane</keyword>
<evidence type="ECO:0000313" key="8">
    <source>
        <dbReference type="EMBL" id="MDI1485412.1"/>
    </source>
</evidence>
<evidence type="ECO:0000256" key="5">
    <source>
        <dbReference type="SAM" id="MobiDB-lite"/>
    </source>
</evidence>
<feature type="transmembrane region" description="Helical" evidence="6">
    <location>
        <begin position="527"/>
        <end position="549"/>
    </location>
</feature>
<feature type="transmembrane region" description="Helical" evidence="6">
    <location>
        <begin position="278"/>
        <end position="296"/>
    </location>
</feature>
<protein>
    <recommendedName>
        <fullName evidence="7">Major facilitator superfamily (MFS) profile domain-containing protein</fullName>
    </recommendedName>
</protein>
<dbReference type="Gene3D" id="1.20.1250.20">
    <property type="entry name" value="MFS general substrate transporter like domains"/>
    <property type="match status" value="2"/>
</dbReference>
<keyword evidence="4 6" id="KW-0472">Membrane</keyword>
<keyword evidence="3 6" id="KW-1133">Transmembrane helix</keyword>
<sequence>MTPVDSNLSGSTAASLIDSNDPPTETTPLIPAKACPLYSIEPDGYEKEEKIDPRAYALLPALAIGVFLAAADQTIVISSYGTIGSEMNALDKCSWLATAYMLPLSSLQLLYGTLSTSFGTKPLFLFAYATFGLGCLLCGLAQTMNQLILARAITGLAGGFNTLASIVLSDIIPLRKRGVWQAWRNLVFAAGMGAGSCGGWITDTIGWRWSFILQVPLALLGLLNVCFVYSFSHDLGKESLARKLKRVDFLGAVLIIAAVAALLVGFDYGSATSWGEGPAQAFLILSVALFIAFFYVEIKVAVEPFAPASVLFNRTLAACLASNFFISGCWFGVIYTLPLIWQAVDGSDATQASLRLLPGFSTGVFGSLLAGLVIERTGRYYNLTVLAHAVMFLGAISLILFTGVFHFSPTANLAGLILSSVIAGLGFNIGCTSTLVALMATASSADQPAAISCIHLFRALGSEVGLALSGALLQAVLQVAMHNRLDSYDGPHFSLDTVIEEVRRSLSFINDLDPWVQQQVRDSYSSAVQWCMGLCAVLAAGGLLACFWVKEKRILTLHTPEASS</sequence>
<feature type="transmembrane region" description="Helical" evidence="6">
    <location>
        <begin position="413"/>
        <end position="438"/>
    </location>
</feature>
<dbReference type="InterPro" id="IPR020846">
    <property type="entry name" value="MFS_dom"/>
</dbReference>
<feature type="transmembrane region" description="Helical" evidence="6">
    <location>
        <begin position="183"/>
        <end position="201"/>
    </location>
</feature>
<feature type="region of interest" description="Disordered" evidence="5">
    <location>
        <begin position="1"/>
        <end position="30"/>
    </location>
</feature>
<feature type="transmembrane region" description="Helical" evidence="6">
    <location>
        <begin position="95"/>
        <end position="111"/>
    </location>
</feature>
<reference evidence="8" key="1">
    <citation type="journal article" date="2023" name="Genome Biol. Evol.">
        <title>First Whole Genome Sequence and Flow Cytometry Genome Size Data for the Lichen-Forming Fungus Ramalina farinacea (Ascomycota).</title>
        <authorList>
            <person name="Llewellyn T."/>
            <person name="Mian S."/>
            <person name="Hill R."/>
            <person name="Leitch I.J."/>
            <person name="Gaya E."/>
        </authorList>
    </citation>
    <scope>NUCLEOTIDE SEQUENCE</scope>
    <source>
        <strain evidence="8">LIQ254RAFAR</strain>
    </source>
</reference>
<dbReference type="GO" id="GO:0015174">
    <property type="term" value="F:basic amino acid transmembrane transporter activity"/>
    <property type="evidence" value="ECO:0007669"/>
    <property type="project" value="TreeGrafter"/>
</dbReference>
<dbReference type="GO" id="GO:0000329">
    <property type="term" value="C:fungal-type vacuole membrane"/>
    <property type="evidence" value="ECO:0007669"/>
    <property type="project" value="TreeGrafter"/>
</dbReference>
<dbReference type="InterPro" id="IPR011701">
    <property type="entry name" value="MFS"/>
</dbReference>
<gene>
    <name evidence="8" type="ORF">OHK93_000549</name>
</gene>
<comment type="subcellular location">
    <subcellularLocation>
        <location evidence="1">Membrane</location>
        <topology evidence="1">Multi-pass membrane protein</topology>
    </subcellularLocation>
</comment>
<evidence type="ECO:0000259" key="7">
    <source>
        <dbReference type="PROSITE" id="PS50850"/>
    </source>
</evidence>
<keyword evidence="9" id="KW-1185">Reference proteome</keyword>
<feature type="transmembrane region" description="Helical" evidence="6">
    <location>
        <begin position="56"/>
        <end position="83"/>
    </location>
</feature>
<feature type="transmembrane region" description="Helical" evidence="6">
    <location>
        <begin position="148"/>
        <end position="171"/>
    </location>
</feature>
<dbReference type="Pfam" id="PF07690">
    <property type="entry name" value="MFS_1"/>
    <property type="match status" value="1"/>
</dbReference>
<evidence type="ECO:0000256" key="3">
    <source>
        <dbReference type="ARBA" id="ARBA00022989"/>
    </source>
</evidence>
<dbReference type="AlphaFoldDB" id="A0AA43QF36"/>
<feature type="transmembrane region" description="Helical" evidence="6">
    <location>
        <begin position="207"/>
        <end position="229"/>
    </location>
</feature>
<proteinExistence type="predicted"/>